<feature type="domain" description="ABC transmembrane type-1" evidence="10">
    <location>
        <begin position="264"/>
        <end position="531"/>
    </location>
</feature>
<dbReference type="SMART" id="SM00382">
    <property type="entry name" value="AAA"/>
    <property type="match status" value="2"/>
</dbReference>
<feature type="domain" description="ABC transmembrane type-1" evidence="10">
    <location>
        <begin position="836"/>
        <end position="996"/>
    </location>
</feature>
<evidence type="ECO:0000256" key="5">
    <source>
        <dbReference type="ARBA" id="ARBA00022840"/>
    </source>
</evidence>
<feature type="transmembrane region" description="Helical" evidence="8">
    <location>
        <begin position="45"/>
        <end position="63"/>
    </location>
</feature>
<comment type="subcellular location">
    <subcellularLocation>
        <location evidence="1">Membrane</location>
        <topology evidence="1">Multi-pass membrane protein</topology>
    </subcellularLocation>
</comment>
<feature type="transmembrane region" description="Helical" evidence="8">
    <location>
        <begin position="939"/>
        <end position="962"/>
    </location>
</feature>
<evidence type="ECO:0000259" key="9">
    <source>
        <dbReference type="PROSITE" id="PS50893"/>
    </source>
</evidence>
<dbReference type="GO" id="GO:0005524">
    <property type="term" value="F:ATP binding"/>
    <property type="evidence" value="ECO:0007669"/>
    <property type="project" value="UniProtKB-KW"/>
</dbReference>
<dbReference type="EMBL" id="LJZO01000012">
    <property type="protein sequence ID" value="ROV99016.1"/>
    <property type="molecule type" value="Genomic_DNA"/>
</dbReference>
<comment type="caution">
    <text evidence="11">The sequence shown here is derived from an EMBL/GenBank/DDBJ whole genome shotgun (WGS) entry which is preliminary data.</text>
</comment>
<dbReference type="OrthoDB" id="4139357at2759"/>
<keyword evidence="7 8" id="KW-0472">Membrane</keyword>
<dbReference type="CDD" id="cd03250">
    <property type="entry name" value="ABCC_MRP_domain1"/>
    <property type="match status" value="1"/>
</dbReference>
<feature type="transmembrane region" description="Helical" evidence="8">
    <location>
        <begin position="69"/>
        <end position="90"/>
    </location>
</feature>
<dbReference type="Gene3D" id="3.40.50.300">
    <property type="entry name" value="P-loop containing nucleotide triphosphate hydrolases"/>
    <property type="match status" value="2"/>
</dbReference>
<dbReference type="PROSITE" id="PS00211">
    <property type="entry name" value="ABC_TRANSPORTER_1"/>
    <property type="match status" value="1"/>
</dbReference>
<dbReference type="InterPro" id="IPR050173">
    <property type="entry name" value="ABC_transporter_C-like"/>
</dbReference>
<dbReference type="InterPro" id="IPR017871">
    <property type="entry name" value="ABC_transporter-like_CS"/>
</dbReference>
<keyword evidence="5" id="KW-0067">ATP-binding</keyword>
<dbReference type="InterPro" id="IPR003439">
    <property type="entry name" value="ABC_transporter-like_ATP-bd"/>
</dbReference>
<evidence type="ECO:0000256" key="6">
    <source>
        <dbReference type="ARBA" id="ARBA00022989"/>
    </source>
</evidence>
<keyword evidence="6 8" id="KW-1133">Transmembrane helix</keyword>
<dbReference type="Pfam" id="PF00664">
    <property type="entry name" value="ABC_membrane"/>
    <property type="match status" value="2"/>
</dbReference>
<evidence type="ECO:0000256" key="1">
    <source>
        <dbReference type="ARBA" id="ARBA00004141"/>
    </source>
</evidence>
<evidence type="ECO:0000259" key="10">
    <source>
        <dbReference type="PROSITE" id="PS50929"/>
    </source>
</evidence>
<gene>
    <name evidence="11" type="ORF">VSDG_03648</name>
</gene>
<dbReference type="InterPro" id="IPR036640">
    <property type="entry name" value="ABC1_TM_sf"/>
</dbReference>
<feature type="transmembrane region" description="Helical" evidence="8">
    <location>
        <begin position="288"/>
        <end position="308"/>
    </location>
</feature>
<feature type="domain" description="ABC transporter" evidence="9">
    <location>
        <begin position="569"/>
        <end position="796"/>
    </location>
</feature>
<sequence length="1294" mass="140967">MHLTHVLQLASSTLFLLLLPSRIWYLRRETFKLAPEHRGRAKITLAIVLVVIQLIHLTTALPPASQFDIGILSAITSFIACIGLCPLLLLEHTRSIRPSDLAVTYLLVTLACDTAEFGTAVYDHAAWPHVAMPLRAALPAIANFCVKFVLLVAESRGKEATLRGSRDQWAPEELAGILSRIFFWWINSILAQGRRSILTEDSLPPVDHKLSSRLLRHRALLAWDQRAKPSNKATLPKVLVASMLPHFLAPILPRLSLIAFRYSQPVLISTAIRYLSAPPEEKSSGTGYSIILMAGVVYIGLAISKAVYQHRLNRLNVMIRGAVVGLINHKSLSQQSSTYDDGRAVTLMSTDAENVCQSARFFHEAWAQVIEVILGMTMLAREVGWLCPVPLVIIFFCSRMSRYLAMNLQSKQKDWNVATQKRLAMTSSMLASIKSLKMLGTTPYTESLIHRLRLQELAMAEKVRWMMVAYNASANALGIFSPIITFVLYALLATLNGSTLDTGTAFTTTALLGLVTHPANMIMTIVPQAVGSLAAFERIQQYLLQPPRRDERLVLKKTDDAPLENSSAIRMENITIRTTPSMPPILTNVNIDINKGSIVMCSGPVGSGKTTLGKALMGEVPTTGGTVAVSSSRIGYCAQSPWLPSGTLKEAICGFSPEEPTWYDQVVRLCCLDEDVSTLPQGDETQIGSRGLNLSGGQRQRVALARAVYARCEVVVLDDPFSALDGKTESSIAGNLFGPQGLFKSMGATVFLITNSASYFQSADWLVILGNGSVKYQGTRAGLTVKPESILRVLVPETDASSTKEQPQVDSTVQKQTLKVADAISDMSRATGDLSLYEIFKLLVQISLLFTAQKRLALTLPVCVVTVYLVQKVYLRTSRQLRLLELESQSAVYSSFLESVEGVATIRSFGWEKETENENIVYLDRSQKPSYILFCLQRWLSIVLDLMVAAIATGLVTLAVLLRGTTTAGQIGMALNIVLVANTTLLGLVESWTNLEISLSAISRLKHLEAETPKEDKSGEDYVPAETWPSSGAVEIDNVTVAYNPEAVALRNVTMHVSAGQQLVVCGRTGSGKSTLLLALLRLLDANFGAIRVDGLDLSLVPRSLIRQRCFITVAQDPFVLGQATLRFNLDPSASLSDESIVTVLEKTSLWPQFTSGSATEVSQILNSSMASLPQLSTGQSQLLALARAILQGQALNDPSSAPGSHPNHGQRVMPILLLDEATSSLDPATESAMRSIIHEEFTAKGHTVIAITHRLSGIIEDMRAGQDVVALLSQGKVDKIGEPEHVLGTLVSL</sequence>
<feature type="transmembrane region" description="Helical" evidence="8">
    <location>
        <begin position="102"/>
        <end position="122"/>
    </location>
</feature>
<dbReference type="STRING" id="252740.A0A423W6Q7"/>
<keyword evidence="3 8" id="KW-0812">Transmembrane</keyword>
<dbReference type="CDD" id="cd18580">
    <property type="entry name" value="ABC_6TM_ABCC_D2"/>
    <property type="match status" value="1"/>
</dbReference>
<keyword evidence="4" id="KW-0547">Nucleotide-binding</keyword>
<dbReference type="FunFam" id="1.20.1560.10:FF:000055">
    <property type="entry name" value="ABC multidrug transporter (Eurofung)"/>
    <property type="match status" value="1"/>
</dbReference>
<evidence type="ECO:0000256" key="8">
    <source>
        <dbReference type="SAM" id="Phobius"/>
    </source>
</evidence>
<dbReference type="PROSITE" id="PS50893">
    <property type="entry name" value="ABC_TRANSPORTER_2"/>
    <property type="match status" value="2"/>
</dbReference>
<feature type="transmembrane region" description="Helical" evidence="8">
    <location>
        <begin position="238"/>
        <end position="260"/>
    </location>
</feature>
<evidence type="ECO:0000256" key="4">
    <source>
        <dbReference type="ARBA" id="ARBA00022741"/>
    </source>
</evidence>
<dbReference type="InterPro" id="IPR044726">
    <property type="entry name" value="ABCC_6TM_D2"/>
</dbReference>
<dbReference type="GO" id="GO:0016020">
    <property type="term" value="C:membrane"/>
    <property type="evidence" value="ECO:0007669"/>
    <property type="project" value="UniProtKB-SubCell"/>
</dbReference>
<dbReference type="InterPro" id="IPR044746">
    <property type="entry name" value="ABCC_6TM_D1"/>
</dbReference>
<keyword evidence="12" id="KW-1185">Reference proteome</keyword>
<evidence type="ECO:0000256" key="7">
    <source>
        <dbReference type="ARBA" id="ARBA00023136"/>
    </source>
</evidence>
<reference evidence="11 12" key="1">
    <citation type="submission" date="2015-09" db="EMBL/GenBank/DDBJ databases">
        <title>Host preference determinants of Valsa canker pathogens revealed by comparative genomics.</title>
        <authorList>
            <person name="Yin Z."/>
            <person name="Huang L."/>
        </authorList>
    </citation>
    <scope>NUCLEOTIDE SEQUENCE [LARGE SCALE GENOMIC DNA]</scope>
    <source>
        <strain evidence="11 12">YSFL</strain>
    </source>
</reference>
<organism evidence="11 12">
    <name type="scientific">Cytospora chrysosperma</name>
    <name type="common">Cytospora canker fungus</name>
    <name type="synonym">Sphaeria chrysosperma</name>
    <dbReference type="NCBI Taxonomy" id="252740"/>
    <lineage>
        <taxon>Eukaryota</taxon>
        <taxon>Fungi</taxon>
        <taxon>Dikarya</taxon>
        <taxon>Ascomycota</taxon>
        <taxon>Pezizomycotina</taxon>
        <taxon>Sordariomycetes</taxon>
        <taxon>Sordariomycetidae</taxon>
        <taxon>Diaporthales</taxon>
        <taxon>Cytosporaceae</taxon>
        <taxon>Cytospora</taxon>
    </lineage>
</organism>
<dbReference type="PROSITE" id="PS50929">
    <property type="entry name" value="ABC_TM1F"/>
    <property type="match status" value="2"/>
</dbReference>
<evidence type="ECO:0000256" key="3">
    <source>
        <dbReference type="ARBA" id="ARBA00022692"/>
    </source>
</evidence>
<dbReference type="PANTHER" id="PTHR24223:SF345">
    <property type="entry name" value="ABC MULTIDRUG TRANSPORTER (EUROFUNG)"/>
    <property type="match status" value="1"/>
</dbReference>
<feature type="transmembrane region" description="Helical" evidence="8">
    <location>
        <begin position="6"/>
        <end position="25"/>
    </location>
</feature>
<feature type="transmembrane region" description="Helical" evidence="8">
    <location>
        <begin position="134"/>
        <end position="153"/>
    </location>
</feature>
<dbReference type="Proteomes" id="UP000284375">
    <property type="component" value="Unassembled WGS sequence"/>
</dbReference>
<keyword evidence="2" id="KW-0813">Transport</keyword>
<dbReference type="GO" id="GO:0140359">
    <property type="term" value="F:ABC-type transporter activity"/>
    <property type="evidence" value="ECO:0007669"/>
    <property type="project" value="InterPro"/>
</dbReference>
<dbReference type="SUPFAM" id="SSF90123">
    <property type="entry name" value="ABC transporter transmembrane region"/>
    <property type="match status" value="2"/>
</dbReference>
<dbReference type="CDD" id="cd18579">
    <property type="entry name" value="ABC_6TM_ABCC_D1"/>
    <property type="match status" value="1"/>
</dbReference>
<dbReference type="PANTHER" id="PTHR24223">
    <property type="entry name" value="ATP-BINDING CASSETTE SUB-FAMILY C"/>
    <property type="match status" value="1"/>
</dbReference>
<name>A0A423W6Q7_CYTCH</name>
<dbReference type="InterPro" id="IPR027417">
    <property type="entry name" value="P-loop_NTPase"/>
</dbReference>
<evidence type="ECO:0008006" key="13">
    <source>
        <dbReference type="Google" id="ProtNLM"/>
    </source>
</evidence>
<feature type="domain" description="ABC transporter" evidence="9">
    <location>
        <begin position="1034"/>
        <end position="1294"/>
    </location>
</feature>
<dbReference type="InterPro" id="IPR003593">
    <property type="entry name" value="AAA+_ATPase"/>
</dbReference>
<dbReference type="SUPFAM" id="SSF52540">
    <property type="entry name" value="P-loop containing nucleoside triphosphate hydrolases"/>
    <property type="match status" value="2"/>
</dbReference>
<accession>A0A423W6Q7</accession>
<dbReference type="InterPro" id="IPR011527">
    <property type="entry name" value="ABC1_TM_dom"/>
</dbReference>
<proteinExistence type="predicted"/>
<evidence type="ECO:0000313" key="11">
    <source>
        <dbReference type="EMBL" id="ROV99016.1"/>
    </source>
</evidence>
<evidence type="ECO:0000256" key="2">
    <source>
        <dbReference type="ARBA" id="ARBA00022448"/>
    </source>
</evidence>
<dbReference type="Pfam" id="PF00005">
    <property type="entry name" value="ABC_tran"/>
    <property type="match status" value="2"/>
</dbReference>
<dbReference type="GO" id="GO:0016887">
    <property type="term" value="F:ATP hydrolysis activity"/>
    <property type="evidence" value="ECO:0007669"/>
    <property type="project" value="InterPro"/>
</dbReference>
<dbReference type="Gene3D" id="1.20.1560.10">
    <property type="entry name" value="ABC transporter type 1, transmembrane domain"/>
    <property type="match status" value="2"/>
</dbReference>
<feature type="transmembrane region" description="Helical" evidence="8">
    <location>
        <begin position="468"/>
        <end position="492"/>
    </location>
</feature>
<protein>
    <recommendedName>
        <fullName evidence="13">ABC transporter</fullName>
    </recommendedName>
</protein>
<evidence type="ECO:0000313" key="12">
    <source>
        <dbReference type="Proteomes" id="UP000284375"/>
    </source>
</evidence>
<feature type="transmembrane region" description="Helical" evidence="8">
    <location>
        <begin position="968"/>
        <end position="989"/>
    </location>
</feature>